<evidence type="ECO:0000313" key="4">
    <source>
        <dbReference type="Proteomes" id="UP001164305"/>
    </source>
</evidence>
<dbReference type="PROSITE" id="PS51318">
    <property type="entry name" value="TAT"/>
    <property type="match status" value="1"/>
</dbReference>
<keyword evidence="4" id="KW-1185">Reference proteome</keyword>
<protein>
    <submittedName>
        <fullName evidence="3">Aryl-sulfate sulfotransferase</fullName>
    </submittedName>
</protein>
<feature type="compositionally biased region" description="Low complexity" evidence="1">
    <location>
        <begin position="1"/>
        <end position="11"/>
    </location>
</feature>
<feature type="region of interest" description="Disordered" evidence="1">
    <location>
        <begin position="1"/>
        <end position="37"/>
    </location>
</feature>
<evidence type="ECO:0000259" key="2">
    <source>
        <dbReference type="Pfam" id="PF17425"/>
    </source>
</evidence>
<dbReference type="Proteomes" id="UP001164305">
    <property type="component" value="Chromosome"/>
</dbReference>
<feature type="compositionally biased region" description="Basic and acidic residues" evidence="1">
    <location>
        <begin position="16"/>
        <end position="26"/>
    </location>
</feature>
<dbReference type="EMBL" id="CP107020">
    <property type="protein sequence ID" value="UYG17283.1"/>
    <property type="molecule type" value="Genomic_DNA"/>
</dbReference>
<dbReference type="InterPro" id="IPR038477">
    <property type="entry name" value="ASST_N_sf"/>
</dbReference>
<dbReference type="Pfam" id="PF05935">
    <property type="entry name" value="Arylsulfotrans"/>
    <property type="match status" value="1"/>
</dbReference>
<dbReference type="InterPro" id="IPR006311">
    <property type="entry name" value="TAT_signal"/>
</dbReference>
<sequence length="593" mass="63969">MICEQPPRTQTPGPPRDGRSAAEEHRRSRGPRLRRRSVLAGAGVGAAALALAACRDGEESRTAAAPTVTVSEFPDARGDWTVWSIDYELGADEEAPELYRAATQQARHDALRAKRSERAWSASEPLLVLDPYGTTRTGLYVHFGARTGGKLTFTVSAPSTADFTRTAANHAETTGFEGLVVGLVPGAHNTLTLTWTPDEGESISGEIRLTAPSPASQYATALAADIVDPGALTPGLFAMSGVTSLSNNTYLIDNAGTMRAEVAGTDVEEHHFVVEGDRIVTTTGSTQVSVLDALGHAGTIIDLGDQIAHHDLWVVDDVAYVLTSQKGSNRSEDRVTRVDLSSGEAEEILDLRDVFPEYEKLAHARSDGGLGDPAATGKDWIHLNTIQVLDGVMYLSSRETSTVIALDGALDGDARPTVRWMLGAEALWKGSGYDGHFLRAEGTPVGIAGQHSVHRIDDPSLPDGQFYLEMFNNNYWYLGTRIAKDWEEAGPANASTDEMEGTSHLLRYLVDESAGTYREDLVVDVPYSSVVSNVFRLGTGRIDQNAVVNSGKAKEFSERAADGRILASFRYDASNLGYRVYKDTFEGFWFAGA</sequence>
<dbReference type="InterPro" id="IPR035391">
    <property type="entry name" value="Arylsulfotran_N"/>
</dbReference>
<reference evidence="3" key="1">
    <citation type="submission" date="2022-10" db="EMBL/GenBank/DDBJ databases">
        <title>Whole-Genome Sequencing of Brachybacterium huguangmaarense BRM-3, Isolated from Betula schmidtii.</title>
        <authorList>
            <person name="Haam D."/>
        </authorList>
    </citation>
    <scope>NUCLEOTIDE SEQUENCE</scope>
    <source>
        <strain evidence="3">BRM-3</strain>
    </source>
</reference>
<dbReference type="Pfam" id="PF17425">
    <property type="entry name" value="Arylsulfotran_N"/>
    <property type="match status" value="1"/>
</dbReference>
<feature type="domain" description="Arylsulfotransferase N-terminal" evidence="2">
    <location>
        <begin position="128"/>
        <end position="211"/>
    </location>
</feature>
<accession>A0ABY6G251</accession>
<evidence type="ECO:0000313" key="3">
    <source>
        <dbReference type="EMBL" id="UYG17283.1"/>
    </source>
</evidence>
<feature type="compositionally biased region" description="Basic residues" evidence="1">
    <location>
        <begin position="27"/>
        <end position="37"/>
    </location>
</feature>
<dbReference type="RefSeq" id="WP_263594492.1">
    <property type="nucleotide sequence ID" value="NZ_CP107020.1"/>
</dbReference>
<dbReference type="InterPro" id="IPR010262">
    <property type="entry name" value="Arylsulfotransferase_bact"/>
</dbReference>
<proteinExistence type="predicted"/>
<evidence type="ECO:0000256" key="1">
    <source>
        <dbReference type="SAM" id="MobiDB-lite"/>
    </source>
</evidence>
<gene>
    <name evidence="3" type="ORF">BRM3_02280</name>
</gene>
<organism evidence="3 4">
    <name type="scientific">Brachybacterium huguangmaarense</name>
    <dbReference type="NCBI Taxonomy" id="1652028"/>
    <lineage>
        <taxon>Bacteria</taxon>
        <taxon>Bacillati</taxon>
        <taxon>Actinomycetota</taxon>
        <taxon>Actinomycetes</taxon>
        <taxon>Micrococcales</taxon>
        <taxon>Dermabacteraceae</taxon>
        <taxon>Brachybacterium</taxon>
    </lineage>
</organism>
<dbReference type="Gene3D" id="2.60.40.3100">
    <property type="entry name" value="Arylsulphate sulphotransferase monomer, N-terminal domain"/>
    <property type="match status" value="1"/>
</dbReference>
<name>A0ABY6G251_9MICO</name>